<evidence type="ECO:0000313" key="3">
    <source>
        <dbReference type="Proteomes" id="UP000552615"/>
    </source>
</evidence>
<reference evidence="2 3" key="1">
    <citation type="submission" date="2020-04" db="EMBL/GenBank/DDBJ databases">
        <title>Chryseobacterium sp. RJ-7-14 sp. nov., isolated from Jeju soil.</title>
        <authorList>
            <person name="Dahal R.H."/>
            <person name="Chaudhary D.K."/>
        </authorList>
    </citation>
    <scope>NUCLEOTIDE SEQUENCE [LARGE SCALE GENOMIC DNA]</scope>
    <source>
        <strain evidence="2 3">RJ-7-14</strain>
    </source>
</reference>
<evidence type="ECO:0000256" key="1">
    <source>
        <dbReference type="SAM" id="MobiDB-lite"/>
    </source>
</evidence>
<sequence>MKKNILSGLMIATLVISCSKSTSKTETVENPDGTVTSTTTVSESEIGVDTAKINEVKEKTQSRIDEAGDKIDNVAEDAKSKIDATADKTKENLQKAGQDIKTGANKVGKDVKDAAAKGAGKVEEGAKKLKDDLSK</sequence>
<protein>
    <submittedName>
        <fullName evidence="2">Uncharacterized protein</fullName>
    </submittedName>
</protein>
<dbReference type="Proteomes" id="UP000552615">
    <property type="component" value="Unassembled WGS sequence"/>
</dbReference>
<proteinExistence type="predicted"/>
<comment type="caution">
    <text evidence="2">The sequence shown here is derived from an EMBL/GenBank/DDBJ whole genome shotgun (WGS) entry which is preliminary data.</text>
</comment>
<dbReference type="AlphaFoldDB" id="A0A7Y0A7X1"/>
<dbReference type="Gene3D" id="1.20.120.20">
    <property type="entry name" value="Apolipoprotein"/>
    <property type="match status" value="1"/>
</dbReference>
<organism evidence="2 3">
    <name type="scientific">Chryseobacterium cheonjiense</name>
    <dbReference type="NCBI Taxonomy" id="2728845"/>
    <lineage>
        <taxon>Bacteria</taxon>
        <taxon>Pseudomonadati</taxon>
        <taxon>Bacteroidota</taxon>
        <taxon>Flavobacteriia</taxon>
        <taxon>Flavobacteriales</taxon>
        <taxon>Weeksellaceae</taxon>
        <taxon>Chryseobacterium group</taxon>
        <taxon>Chryseobacterium</taxon>
    </lineage>
</organism>
<evidence type="ECO:0000313" key="2">
    <source>
        <dbReference type="EMBL" id="NML58289.1"/>
    </source>
</evidence>
<dbReference type="EMBL" id="JABBGF010000002">
    <property type="protein sequence ID" value="NML58289.1"/>
    <property type="molecule type" value="Genomic_DNA"/>
</dbReference>
<feature type="region of interest" description="Disordered" evidence="1">
    <location>
        <begin position="108"/>
        <end position="135"/>
    </location>
</feature>
<dbReference type="SUPFAM" id="SSF58113">
    <property type="entry name" value="Apolipoprotein A-I"/>
    <property type="match status" value="1"/>
</dbReference>
<name>A0A7Y0A7X1_9FLAO</name>
<accession>A0A7Y0A7X1</accession>
<gene>
    <name evidence="2" type="ORF">HHL20_13150</name>
</gene>
<dbReference type="RefSeq" id="WP_169231630.1">
    <property type="nucleotide sequence ID" value="NZ_JABBGF010000002.1"/>
</dbReference>
<keyword evidence="3" id="KW-1185">Reference proteome</keyword>
<dbReference type="PROSITE" id="PS51257">
    <property type="entry name" value="PROKAR_LIPOPROTEIN"/>
    <property type="match status" value="1"/>
</dbReference>